<dbReference type="PANTHER" id="PTHR36435">
    <property type="entry name" value="SLR1288 PROTEIN"/>
    <property type="match status" value="1"/>
</dbReference>
<dbReference type="InterPro" id="IPR003675">
    <property type="entry name" value="Rce1/LyrA-like_dom"/>
</dbReference>
<dbReference type="Proteomes" id="UP000216533">
    <property type="component" value="Unassembled WGS sequence"/>
</dbReference>
<dbReference type="InterPro" id="IPR052710">
    <property type="entry name" value="CAAX_protease"/>
</dbReference>
<dbReference type="GO" id="GO:0004175">
    <property type="term" value="F:endopeptidase activity"/>
    <property type="evidence" value="ECO:0007669"/>
    <property type="project" value="UniProtKB-ARBA"/>
</dbReference>
<feature type="transmembrane region" description="Helical" evidence="1">
    <location>
        <begin position="157"/>
        <end position="175"/>
    </location>
</feature>
<sequence length="323" mass="34256">MSDRIPDVASPNLGGGFTDLLGDTAADRVRLLVGGILGLAGYFVVLTVVPTVVLGLGYALAGGGEDYAAWSERAANYEIVTGMLASHLALALLVPLCLLFVRYWYRRDPRWAVSVHPGVRWRYLIVATVVALVVMNLVNFAVMYADGQQIQIAPAPGWWAFVIVLILVTPFQAAGEEFVFRGFLLQSMAGGVGDKWIAAVLSSLIFALLHGSQNVWLLLDRFAFGMLAATLVIITGGLEAAIAAHVANNWSAFGWAIAGGTMSDLRGLSELSAQDAMADIAMFGAVGLAVLLVARAYKLTARVDAHALRATAATPGLSKRRAG</sequence>
<evidence type="ECO:0000259" key="2">
    <source>
        <dbReference type="Pfam" id="PF02517"/>
    </source>
</evidence>
<feature type="transmembrane region" description="Helical" evidence="1">
    <location>
        <begin position="79"/>
        <end position="101"/>
    </location>
</feature>
<feature type="transmembrane region" description="Helical" evidence="1">
    <location>
        <begin position="280"/>
        <end position="297"/>
    </location>
</feature>
<keyword evidence="1" id="KW-0812">Transmembrane</keyword>
<keyword evidence="3" id="KW-0482">Metalloprotease</keyword>
<comment type="caution">
    <text evidence="3">The sequence shown here is derived from an EMBL/GenBank/DDBJ whole genome shotgun (WGS) entry which is preliminary data.</text>
</comment>
<evidence type="ECO:0000313" key="4">
    <source>
        <dbReference type="Proteomes" id="UP000216533"/>
    </source>
</evidence>
<feature type="transmembrane region" description="Helical" evidence="1">
    <location>
        <begin position="31"/>
        <end position="59"/>
    </location>
</feature>
<protein>
    <submittedName>
        <fullName evidence="3">CPBP family intramembrane metalloprotease domain-containing protein</fullName>
    </submittedName>
</protein>
<dbReference type="EMBL" id="NMVI01000007">
    <property type="protein sequence ID" value="OYN90040.1"/>
    <property type="molecule type" value="Genomic_DNA"/>
</dbReference>
<name>A0A255EFK2_9ACTN</name>
<keyword evidence="1" id="KW-0472">Membrane</keyword>
<organism evidence="3 4">
    <name type="scientific">Parenemella sanctibonifatiensis</name>
    <dbReference type="NCBI Taxonomy" id="2016505"/>
    <lineage>
        <taxon>Bacteria</taxon>
        <taxon>Bacillati</taxon>
        <taxon>Actinomycetota</taxon>
        <taxon>Actinomycetes</taxon>
        <taxon>Propionibacteriales</taxon>
        <taxon>Propionibacteriaceae</taxon>
        <taxon>Parenemella</taxon>
    </lineage>
</organism>
<dbReference type="PANTHER" id="PTHR36435:SF1">
    <property type="entry name" value="CAAX AMINO TERMINAL PROTEASE FAMILY PROTEIN"/>
    <property type="match status" value="1"/>
</dbReference>
<reference evidence="3 4" key="1">
    <citation type="submission" date="2017-07" db="EMBL/GenBank/DDBJ databases">
        <title>Draft whole genome sequences of clinical Proprionibacteriaceae strains.</title>
        <authorList>
            <person name="Bernier A.-M."/>
            <person name="Bernard K."/>
            <person name="Domingo M.-C."/>
        </authorList>
    </citation>
    <scope>NUCLEOTIDE SEQUENCE [LARGE SCALE GENOMIC DNA]</scope>
    <source>
        <strain evidence="3 4">NML 160184</strain>
    </source>
</reference>
<dbReference type="GO" id="GO:0080120">
    <property type="term" value="P:CAAX-box protein maturation"/>
    <property type="evidence" value="ECO:0007669"/>
    <property type="project" value="UniProtKB-ARBA"/>
</dbReference>
<dbReference type="AlphaFoldDB" id="A0A255EFK2"/>
<dbReference type="RefSeq" id="WP_094449721.1">
    <property type="nucleotide sequence ID" value="NZ_NMVI01000007.1"/>
</dbReference>
<dbReference type="Pfam" id="PF02517">
    <property type="entry name" value="Rce1-like"/>
    <property type="match status" value="1"/>
</dbReference>
<feature type="transmembrane region" description="Helical" evidence="1">
    <location>
        <begin position="121"/>
        <end position="145"/>
    </location>
</feature>
<accession>A0A255EFK2</accession>
<feature type="transmembrane region" description="Helical" evidence="1">
    <location>
        <begin position="222"/>
        <end position="243"/>
    </location>
</feature>
<keyword evidence="3" id="KW-0645">Protease</keyword>
<proteinExistence type="predicted"/>
<keyword evidence="3" id="KW-0378">Hydrolase</keyword>
<dbReference type="GO" id="GO:0008237">
    <property type="term" value="F:metallopeptidase activity"/>
    <property type="evidence" value="ECO:0007669"/>
    <property type="project" value="UniProtKB-KW"/>
</dbReference>
<dbReference type="GO" id="GO:0006508">
    <property type="term" value="P:proteolysis"/>
    <property type="evidence" value="ECO:0007669"/>
    <property type="project" value="UniProtKB-KW"/>
</dbReference>
<evidence type="ECO:0000256" key="1">
    <source>
        <dbReference type="SAM" id="Phobius"/>
    </source>
</evidence>
<feature type="domain" description="CAAX prenyl protease 2/Lysostaphin resistance protein A-like" evidence="2">
    <location>
        <begin position="159"/>
        <end position="250"/>
    </location>
</feature>
<feature type="transmembrane region" description="Helical" evidence="1">
    <location>
        <begin position="196"/>
        <end position="216"/>
    </location>
</feature>
<gene>
    <name evidence="3" type="ORF">CGZ92_02075</name>
</gene>
<evidence type="ECO:0000313" key="3">
    <source>
        <dbReference type="EMBL" id="OYN90040.1"/>
    </source>
</evidence>
<keyword evidence="1" id="KW-1133">Transmembrane helix</keyword>